<evidence type="ECO:0000256" key="1">
    <source>
        <dbReference type="SAM" id="Phobius"/>
    </source>
</evidence>
<protein>
    <submittedName>
        <fullName evidence="2">Uncharacterized protein</fullName>
    </submittedName>
</protein>
<name>A0A9X7Z5E5_9BACL</name>
<evidence type="ECO:0000313" key="2">
    <source>
        <dbReference type="EMBL" id="QSO46849.1"/>
    </source>
</evidence>
<dbReference type="KEGG" id="afx:JZ786_20830"/>
<accession>A0A9X7Z5E5</accession>
<keyword evidence="1" id="KW-0812">Transmembrane</keyword>
<feature type="transmembrane region" description="Helical" evidence="1">
    <location>
        <begin position="20"/>
        <end position="42"/>
    </location>
</feature>
<keyword evidence="1" id="KW-0472">Membrane</keyword>
<dbReference type="EMBL" id="CP071182">
    <property type="protein sequence ID" value="QSO46849.1"/>
    <property type="molecule type" value="Genomic_DNA"/>
</dbReference>
<organism evidence="2 3">
    <name type="scientific">Alicyclobacillus mengziensis</name>
    <dbReference type="NCBI Taxonomy" id="2931921"/>
    <lineage>
        <taxon>Bacteria</taxon>
        <taxon>Bacillati</taxon>
        <taxon>Bacillota</taxon>
        <taxon>Bacilli</taxon>
        <taxon>Bacillales</taxon>
        <taxon>Alicyclobacillaceae</taxon>
        <taxon>Alicyclobacillus</taxon>
    </lineage>
</organism>
<keyword evidence="3" id="KW-1185">Reference proteome</keyword>
<evidence type="ECO:0000313" key="3">
    <source>
        <dbReference type="Proteomes" id="UP000663505"/>
    </source>
</evidence>
<sequence>MDHFWPTLPLIVPKSEGIALWWPIAWWIFQIVVMVFLLVMVAKWAQQMDRNMNADQKESVNDQSQHPPVQG</sequence>
<proteinExistence type="predicted"/>
<dbReference type="Proteomes" id="UP000663505">
    <property type="component" value="Chromosome"/>
</dbReference>
<dbReference type="AlphaFoldDB" id="A0A9X7Z5E5"/>
<reference evidence="2 3" key="1">
    <citation type="submission" date="2021-02" db="EMBL/GenBank/DDBJ databases">
        <title>Alicyclobacillus curvatus sp. nov. and Alicyclobacillus mengziensis sp. nov., two acidophilic bacteria isolated from acid mine drainage.</title>
        <authorList>
            <person name="Huang Y."/>
        </authorList>
    </citation>
    <scope>NUCLEOTIDE SEQUENCE [LARGE SCALE GENOMIC DNA]</scope>
    <source>
        <strain evidence="2 3">S30H14</strain>
    </source>
</reference>
<keyword evidence="1" id="KW-1133">Transmembrane helix</keyword>
<gene>
    <name evidence="2" type="ORF">JZ786_20830</name>
</gene>
<dbReference type="RefSeq" id="WP_206656210.1">
    <property type="nucleotide sequence ID" value="NZ_CP071182.1"/>
</dbReference>